<dbReference type="Gene3D" id="1.10.287.130">
    <property type="match status" value="1"/>
</dbReference>
<keyword evidence="7 14" id="KW-0418">Kinase</keyword>
<dbReference type="CDD" id="cd00082">
    <property type="entry name" value="HisKA"/>
    <property type="match status" value="1"/>
</dbReference>
<dbReference type="InterPro" id="IPR003661">
    <property type="entry name" value="HisK_dim/P_dom"/>
</dbReference>
<keyword evidence="8 11" id="KW-1133">Transmembrane helix</keyword>
<dbReference type="CDD" id="cd06225">
    <property type="entry name" value="HAMP"/>
    <property type="match status" value="1"/>
</dbReference>
<dbReference type="InterPro" id="IPR003660">
    <property type="entry name" value="HAMP_dom"/>
</dbReference>
<dbReference type="CDD" id="cd00075">
    <property type="entry name" value="HATPase"/>
    <property type="match status" value="1"/>
</dbReference>
<dbReference type="PROSITE" id="PS50885">
    <property type="entry name" value="HAMP"/>
    <property type="match status" value="1"/>
</dbReference>
<accession>A0ABP9FYA8</accession>
<evidence type="ECO:0000313" key="14">
    <source>
        <dbReference type="EMBL" id="GAA4920948.1"/>
    </source>
</evidence>
<dbReference type="InterPro" id="IPR036890">
    <property type="entry name" value="HATPase_C_sf"/>
</dbReference>
<feature type="domain" description="HAMP" evidence="13">
    <location>
        <begin position="181"/>
        <end position="236"/>
    </location>
</feature>
<evidence type="ECO:0000259" key="12">
    <source>
        <dbReference type="PROSITE" id="PS50109"/>
    </source>
</evidence>
<dbReference type="InterPro" id="IPR050428">
    <property type="entry name" value="TCS_sensor_his_kinase"/>
</dbReference>
<dbReference type="Proteomes" id="UP001500368">
    <property type="component" value="Unassembled WGS sequence"/>
</dbReference>
<sequence>MTLRARLTMLTAAAVALAIIAAAAVAWLLVRSSMMDEVDEELLARSQQVDRIAAAARVPGGGSQPELQLVEMVQADPVGVQVIDANGSTYQVTFEPLTSALEGAQLPEPGPPGQPQLQTLRLSGESYRVLTHSAADGHSVLRLFQPLNTVEATLDSVAWSLTGTALAGIALAAVLGWMVSRTALRPVERLVSATEQVAATQDLSHRIDVEAGLKDEISRLGASVNQMLAALERARGEQRELVENASHELRTPLAVLRNDLGLLTKSEEDPQRGLSRQDRAELMQDLDAQLVALTEEVSGIITLAKGDQHDEPSQQTEVSELISRAVQRSKRVNPLVAVEVHAEPCTTVVHPAALERAVANLVRNALQVSSPNSIVTVRRIQQEQEVAVVVEDNGPGLQEDEIPRLFTRFFRGSAARQRHGSGLGLAIVAQAAALHGGSAEAANRADGGSRFTLRWPRR</sequence>
<evidence type="ECO:0000256" key="9">
    <source>
        <dbReference type="ARBA" id="ARBA00023012"/>
    </source>
</evidence>
<protein>
    <recommendedName>
        <fullName evidence="3">histidine kinase</fullName>
        <ecNumber evidence="3">2.7.13.3</ecNumber>
    </recommendedName>
</protein>
<dbReference type="RefSeq" id="WP_345477565.1">
    <property type="nucleotide sequence ID" value="NZ_BAABLW010000007.1"/>
</dbReference>
<feature type="domain" description="Histidine kinase" evidence="12">
    <location>
        <begin position="244"/>
        <end position="458"/>
    </location>
</feature>
<dbReference type="Gene3D" id="1.10.8.500">
    <property type="entry name" value="HAMP domain in histidine kinase"/>
    <property type="match status" value="1"/>
</dbReference>
<dbReference type="Pfam" id="PF00512">
    <property type="entry name" value="HisKA"/>
    <property type="match status" value="1"/>
</dbReference>
<dbReference type="InterPro" id="IPR003594">
    <property type="entry name" value="HATPase_dom"/>
</dbReference>
<evidence type="ECO:0000256" key="3">
    <source>
        <dbReference type="ARBA" id="ARBA00012438"/>
    </source>
</evidence>
<feature type="transmembrane region" description="Helical" evidence="11">
    <location>
        <begin position="157"/>
        <end position="179"/>
    </location>
</feature>
<comment type="catalytic activity">
    <reaction evidence="1">
        <text>ATP + protein L-histidine = ADP + protein N-phospho-L-histidine.</text>
        <dbReference type="EC" id="2.7.13.3"/>
    </reaction>
</comment>
<evidence type="ECO:0000256" key="6">
    <source>
        <dbReference type="ARBA" id="ARBA00022692"/>
    </source>
</evidence>
<evidence type="ECO:0000313" key="15">
    <source>
        <dbReference type="Proteomes" id="UP001500368"/>
    </source>
</evidence>
<dbReference type="Gene3D" id="3.30.565.10">
    <property type="entry name" value="Histidine kinase-like ATPase, C-terminal domain"/>
    <property type="match status" value="1"/>
</dbReference>
<evidence type="ECO:0000256" key="10">
    <source>
        <dbReference type="ARBA" id="ARBA00023136"/>
    </source>
</evidence>
<keyword evidence="15" id="KW-1185">Reference proteome</keyword>
<comment type="caution">
    <text evidence="14">The sequence shown here is derived from an EMBL/GenBank/DDBJ whole genome shotgun (WGS) entry which is preliminary data.</text>
</comment>
<evidence type="ECO:0000256" key="2">
    <source>
        <dbReference type="ARBA" id="ARBA00004236"/>
    </source>
</evidence>
<dbReference type="PROSITE" id="PS50109">
    <property type="entry name" value="HIS_KIN"/>
    <property type="match status" value="1"/>
</dbReference>
<gene>
    <name evidence="14" type="ORF">GCM10025790_16420</name>
</gene>
<evidence type="ECO:0000256" key="4">
    <source>
        <dbReference type="ARBA" id="ARBA00022553"/>
    </source>
</evidence>
<dbReference type="PANTHER" id="PTHR45436">
    <property type="entry name" value="SENSOR HISTIDINE KINASE YKOH"/>
    <property type="match status" value="1"/>
</dbReference>
<keyword evidence="9" id="KW-0902">Two-component regulatory system</keyword>
<dbReference type="SMART" id="SM00387">
    <property type="entry name" value="HATPase_c"/>
    <property type="match status" value="1"/>
</dbReference>
<evidence type="ECO:0000256" key="11">
    <source>
        <dbReference type="SAM" id="Phobius"/>
    </source>
</evidence>
<dbReference type="Pfam" id="PF02518">
    <property type="entry name" value="HATPase_c"/>
    <property type="match status" value="1"/>
</dbReference>
<evidence type="ECO:0000256" key="7">
    <source>
        <dbReference type="ARBA" id="ARBA00022777"/>
    </source>
</evidence>
<evidence type="ECO:0000256" key="8">
    <source>
        <dbReference type="ARBA" id="ARBA00022989"/>
    </source>
</evidence>
<name>A0ABP9FYA8_9MICC</name>
<keyword evidence="6 11" id="KW-0812">Transmembrane</keyword>
<dbReference type="EC" id="2.7.13.3" evidence="3"/>
<dbReference type="SMART" id="SM00304">
    <property type="entry name" value="HAMP"/>
    <property type="match status" value="1"/>
</dbReference>
<keyword evidence="5" id="KW-0808">Transferase</keyword>
<reference evidence="15" key="1">
    <citation type="journal article" date="2019" name="Int. J. Syst. Evol. Microbiol.">
        <title>The Global Catalogue of Microorganisms (GCM) 10K type strain sequencing project: providing services to taxonomists for standard genome sequencing and annotation.</title>
        <authorList>
            <consortium name="The Broad Institute Genomics Platform"/>
            <consortium name="The Broad Institute Genome Sequencing Center for Infectious Disease"/>
            <person name="Wu L."/>
            <person name="Ma J."/>
        </authorList>
    </citation>
    <scope>NUCLEOTIDE SEQUENCE [LARGE SCALE GENOMIC DNA]</scope>
    <source>
        <strain evidence="15">JCM 19129</strain>
    </source>
</reference>
<dbReference type="InterPro" id="IPR036097">
    <property type="entry name" value="HisK_dim/P_sf"/>
</dbReference>
<dbReference type="InterPro" id="IPR004358">
    <property type="entry name" value="Sig_transdc_His_kin-like_C"/>
</dbReference>
<evidence type="ECO:0000256" key="5">
    <source>
        <dbReference type="ARBA" id="ARBA00022679"/>
    </source>
</evidence>
<evidence type="ECO:0000256" key="1">
    <source>
        <dbReference type="ARBA" id="ARBA00000085"/>
    </source>
</evidence>
<dbReference type="SUPFAM" id="SSF47384">
    <property type="entry name" value="Homodimeric domain of signal transducing histidine kinase"/>
    <property type="match status" value="1"/>
</dbReference>
<dbReference type="PRINTS" id="PR00344">
    <property type="entry name" value="BCTRLSENSOR"/>
</dbReference>
<dbReference type="GO" id="GO:0016301">
    <property type="term" value="F:kinase activity"/>
    <property type="evidence" value="ECO:0007669"/>
    <property type="project" value="UniProtKB-KW"/>
</dbReference>
<keyword evidence="10 11" id="KW-0472">Membrane</keyword>
<evidence type="ECO:0000259" key="13">
    <source>
        <dbReference type="PROSITE" id="PS50885"/>
    </source>
</evidence>
<dbReference type="SUPFAM" id="SSF55874">
    <property type="entry name" value="ATPase domain of HSP90 chaperone/DNA topoisomerase II/histidine kinase"/>
    <property type="match status" value="1"/>
</dbReference>
<dbReference type="InterPro" id="IPR005467">
    <property type="entry name" value="His_kinase_dom"/>
</dbReference>
<dbReference type="SUPFAM" id="SSF158472">
    <property type="entry name" value="HAMP domain-like"/>
    <property type="match status" value="1"/>
</dbReference>
<dbReference type="EMBL" id="BAABLW010000007">
    <property type="protein sequence ID" value="GAA4920948.1"/>
    <property type="molecule type" value="Genomic_DNA"/>
</dbReference>
<feature type="transmembrane region" description="Helical" evidence="11">
    <location>
        <begin position="7"/>
        <end position="30"/>
    </location>
</feature>
<proteinExistence type="predicted"/>
<dbReference type="PANTHER" id="PTHR45436:SF5">
    <property type="entry name" value="SENSOR HISTIDINE KINASE TRCS"/>
    <property type="match status" value="1"/>
</dbReference>
<dbReference type="Pfam" id="PF00672">
    <property type="entry name" value="HAMP"/>
    <property type="match status" value="1"/>
</dbReference>
<organism evidence="14 15">
    <name type="scientific">Nesterenkonia rhizosphaerae</name>
    <dbReference type="NCBI Taxonomy" id="1348272"/>
    <lineage>
        <taxon>Bacteria</taxon>
        <taxon>Bacillati</taxon>
        <taxon>Actinomycetota</taxon>
        <taxon>Actinomycetes</taxon>
        <taxon>Micrococcales</taxon>
        <taxon>Micrococcaceae</taxon>
        <taxon>Nesterenkonia</taxon>
    </lineage>
</organism>
<keyword evidence="4" id="KW-0597">Phosphoprotein</keyword>
<comment type="subcellular location">
    <subcellularLocation>
        <location evidence="2">Cell membrane</location>
    </subcellularLocation>
</comment>